<proteinExistence type="predicted"/>
<protein>
    <submittedName>
        <fullName evidence="1">Uncharacterized protein</fullName>
    </submittedName>
</protein>
<dbReference type="Proteomes" id="UP000016481">
    <property type="component" value="Unassembled WGS sequence"/>
</dbReference>
<evidence type="ECO:0000313" key="2">
    <source>
        <dbReference type="Proteomes" id="UP000016481"/>
    </source>
</evidence>
<accession>U1R7S8</accession>
<reference evidence="1 2" key="1">
    <citation type="submission" date="2013-08" db="EMBL/GenBank/DDBJ databases">
        <authorList>
            <person name="Weinstock G."/>
            <person name="Sodergren E."/>
            <person name="Wylie T."/>
            <person name="Fulton L."/>
            <person name="Fulton R."/>
            <person name="Fronick C."/>
            <person name="O'Laughlin M."/>
            <person name="Godfrey J."/>
            <person name="Miner T."/>
            <person name="Herter B."/>
            <person name="Appelbaum E."/>
            <person name="Cordes M."/>
            <person name="Lek S."/>
            <person name="Wollam A."/>
            <person name="Pepin K.H."/>
            <person name="Palsikar V.B."/>
            <person name="Mitreva M."/>
            <person name="Wilson R.K."/>
        </authorList>
    </citation>
    <scope>NUCLEOTIDE SEQUENCE [LARGE SCALE GENOMIC DNA]</scope>
    <source>
        <strain evidence="1 2">F0530</strain>
    </source>
</reference>
<dbReference type="HOGENOM" id="CLU_3283438_0_0_11"/>
<name>U1R7S8_9ACTO</name>
<dbReference type="AlphaFoldDB" id="U1R7S8"/>
<organism evidence="1 2">
    <name type="scientific">Actinomyces graevenitzii F0530</name>
    <dbReference type="NCBI Taxonomy" id="1321817"/>
    <lineage>
        <taxon>Bacteria</taxon>
        <taxon>Bacillati</taxon>
        <taxon>Actinomycetota</taxon>
        <taxon>Actinomycetes</taxon>
        <taxon>Actinomycetales</taxon>
        <taxon>Actinomycetaceae</taxon>
        <taxon>Actinomyces</taxon>
    </lineage>
</organism>
<gene>
    <name evidence="1" type="ORF">HMPREF1978_01680</name>
</gene>
<sequence>MRTGALGVSGLGVIFCADLNICGLIPSAIAPQQVLAAGAR</sequence>
<comment type="caution">
    <text evidence="1">The sequence shown here is derived from an EMBL/GenBank/DDBJ whole genome shotgun (WGS) entry which is preliminary data.</text>
</comment>
<evidence type="ECO:0000313" key="1">
    <source>
        <dbReference type="EMBL" id="ERH14567.1"/>
    </source>
</evidence>
<dbReference type="EMBL" id="AWSC01000065">
    <property type="protein sequence ID" value="ERH14567.1"/>
    <property type="molecule type" value="Genomic_DNA"/>
</dbReference>